<feature type="compositionally biased region" description="Low complexity" evidence="2">
    <location>
        <begin position="17"/>
        <end position="39"/>
    </location>
</feature>
<dbReference type="AlphaFoldDB" id="A0A813C786"/>
<dbReference type="EMBL" id="CAJNJA010089375">
    <property type="protein sequence ID" value="CAE7939688.1"/>
    <property type="molecule type" value="Genomic_DNA"/>
</dbReference>
<dbReference type="OrthoDB" id="445517at2759"/>
<dbReference type="Proteomes" id="UP000601435">
    <property type="component" value="Unassembled WGS sequence"/>
</dbReference>
<name>A0A813C786_9DINO</name>
<keyword evidence="4" id="KW-1185">Reference proteome</keyword>
<sequence length="141" mass="15624">MSPELDREPLPSEYLLGSPKSQRSGRSGRSPSQRSLGSPKSGISSKAHRAWKAANSELEVLSVDELQKLLLLKDQALQLLQEEVEELQSSLRSQELMEVRYRHLQGLLQPSPGCEGSRHSAPTMLDKIGEAGRAAQMNRLH</sequence>
<keyword evidence="1" id="KW-0175">Coiled coil</keyword>
<proteinExistence type="predicted"/>
<reference evidence="3" key="1">
    <citation type="submission" date="2021-02" db="EMBL/GenBank/DDBJ databases">
        <authorList>
            <person name="Dougan E. K."/>
            <person name="Rhodes N."/>
            <person name="Thang M."/>
            <person name="Chan C."/>
        </authorList>
    </citation>
    <scope>NUCLEOTIDE SEQUENCE</scope>
</reference>
<evidence type="ECO:0000256" key="1">
    <source>
        <dbReference type="SAM" id="Coils"/>
    </source>
</evidence>
<feature type="compositionally biased region" description="Basic and acidic residues" evidence="2">
    <location>
        <begin position="1"/>
        <end position="10"/>
    </location>
</feature>
<feature type="non-terminal residue" evidence="3">
    <location>
        <position position="1"/>
    </location>
</feature>
<comment type="caution">
    <text evidence="3">The sequence shown here is derived from an EMBL/GenBank/DDBJ whole genome shotgun (WGS) entry which is preliminary data.</text>
</comment>
<evidence type="ECO:0000256" key="2">
    <source>
        <dbReference type="SAM" id="MobiDB-lite"/>
    </source>
</evidence>
<gene>
    <name evidence="3" type="ORF">SNEC2469_LOCUS33606</name>
</gene>
<feature type="region of interest" description="Disordered" evidence="2">
    <location>
        <begin position="1"/>
        <end position="49"/>
    </location>
</feature>
<protein>
    <submittedName>
        <fullName evidence="3">Uncharacterized protein</fullName>
    </submittedName>
</protein>
<accession>A0A813C786</accession>
<organism evidence="3 4">
    <name type="scientific">Symbiodinium necroappetens</name>
    <dbReference type="NCBI Taxonomy" id="1628268"/>
    <lineage>
        <taxon>Eukaryota</taxon>
        <taxon>Sar</taxon>
        <taxon>Alveolata</taxon>
        <taxon>Dinophyceae</taxon>
        <taxon>Suessiales</taxon>
        <taxon>Symbiodiniaceae</taxon>
        <taxon>Symbiodinium</taxon>
    </lineage>
</organism>
<feature type="coiled-coil region" evidence="1">
    <location>
        <begin position="63"/>
        <end position="97"/>
    </location>
</feature>
<evidence type="ECO:0000313" key="4">
    <source>
        <dbReference type="Proteomes" id="UP000601435"/>
    </source>
</evidence>
<evidence type="ECO:0000313" key="3">
    <source>
        <dbReference type="EMBL" id="CAE7939688.1"/>
    </source>
</evidence>